<feature type="transmembrane region" description="Helical" evidence="10">
    <location>
        <begin position="120"/>
        <end position="138"/>
    </location>
</feature>
<accession>A0A840ILU2</accession>
<comment type="subcellular location">
    <subcellularLocation>
        <location evidence="1">Cell membrane</location>
        <topology evidence="1">Multi-pass membrane protein</topology>
    </subcellularLocation>
</comment>
<dbReference type="AlphaFoldDB" id="A0A840ILU2"/>
<dbReference type="GO" id="GO:0005524">
    <property type="term" value="F:ATP binding"/>
    <property type="evidence" value="ECO:0007669"/>
    <property type="project" value="UniProtKB-KW"/>
</dbReference>
<dbReference type="PROSITE" id="PS50893">
    <property type="entry name" value="ABC_TRANSPORTER_2"/>
    <property type="match status" value="1"/>
</dbReference>
<comment type="caution">
    <text evidence="13">The sequence shown here is derived from an EMBL/GenBank/DDBJ whole genome shotgun (WGS) entry which is preliminary data.</text>
</comment>
<dbReference type="InterPro" id="IPR011527">
    <property type="entry name" value="ABC1_TM_dom"/>
</dbReference>
<gene>
    <name evidence="13" type="ORF">BDZ31_004572</name>
</gene>
<dbReference type="Gene3D" id="3.40.50.300">
    <property type="entry name" value="P-loop containing nucleotide triphosphate hydrolases"/>
    <property type="match status" value="1"/>
</dbReference>
<organism evidence="13 14">
    <name type="scientific">Conexibacter arvalis</name>
    <dbReference type="NCBI Taxonomy" id="912552"/>
    <lineage>
        <taxon>Bacteria</taxon>
        <taxon>Bacillati</taxon>
        <taxon>Actinomycetota</taxon>
        <taxon>Thermoleophilia</taxon>
        <taxon>Solirubrobacterales</taxon>
        <taxon>Conexibacteraceae</taxon>
        <taxon>Conexibacter</taxon>
    </lineage>
</organism>
<dbReference type="InterPro" id="IPR039421">
    <property type="entry name" value="Type_1_exporter"/>
</dbReference>
<evidence type="ECO:0000256" key="1">
    <source>
        <dbReference type="ARBA" id="ARBA00004651"/>
    </source>
</evidence>
<feature type="compositionally biased region" description="Low complexity" evidence="9">
    <location>
        <begin position="28"/>
        <end position="39"/>
    </location>
</feature>
<evidence type="ECO:0000256" key="10">
    <source>
        <dbReference type="SAM" id="Phobius"/>
    </source>
</evidence>
<dbReference type="InterPro" id="IPR003439">
    <property type="entry name" value="ABC_transporter-like_ATP-bd"/>
</dbReference>
<feature type="region of interest" description="Disordered" evidence="9">
    <location>
        <begin position="1"/>
        <end position="43"/>
    </location>
</feature>
<dbReference type="Pfam" id="PF00664">
    <property type="entry name" value="ABC_membrane"/>
    <property type="match status" value="1"/>
</dbReference>
<sequence length="644" mass="70368">MSGRDGGEPTRGQPGRDERTDARRYQEGASALASGAIGSETSAGREADRLADLRRRLRQTSGRGRKLRGLLVLLRPYRGRVALMFLGLFLATGAALAPAPLAKLAIDEGIRKRDVAALDWIVVAFVISALVYWGATYLQTYMTGWVGQRALQDLRIQLFEHIQSLSLGFYSRNRSGVVISRLTNDVQALDSLVSDGVTTLFQSTLMLLGVVVTLLIFDVELALWTFLAIPLLMLGALAFRIASADAFRRTRERIASITGYLQETLSGIRVVRSFGQEARHLDRFAELNEANRRANMTTVYLNASYFPAVELLSALVTVAILVMGGIQVIEGNTSTGVVFGFIAALNNFFDPIQQLSQLYTTYQSGMAALDKIFELLDEEPELRDKPDAIALPPIRGELVFDGVSFRYGGVDDDEAAWALREIDLVVPPGQTVALVGETGAGKSTFAKLVARFYDPTEGTVSIDGHDLRDVTARSLREQMGIVPQEGFLFSGTVAENIAFGRPEATREEIAAAAAAVGADRFVEELDDGYDTEVGERGSQLSAGQRQLIAFARALIADPRVLVLDEATSNVDIHTEAHIEHGLRRLLAGRTAVVIAHRLSTIRHAGKIVVLEHGRIVEQGTHDELIAVEGRYWALYRDWAEQAAA</sequence>
<keyword evidence="4 10" id="KW-0812">Transmembrane</keyword>
<name>A0A840ILU2_9ACTN</name>
<dbReference type="SUPFAM" id="SSF90123">
    <property type="entry name" value="ABC transporter transmembrane region"/>
    <property type="match status" value="1"/>
</dbReference>
<feature type="compositionally biased region" description="Basic and acidic residues" evidence="9">
    <location>
        <begin position="1"/>
        <end position="26"/>
    </location>
</feature>
<keyword evidence="2" id="KW-0813">Transport</keyword>
<dbReference type="RefSeq" id="WP_183345439.1">
    <property type="nucleotide sequence ID" value="NZ_JACHNU010000009.1"/>
</dbReference>
<dbReference type="PROSITE" id="PS50929">
    <property type="entry name" value="ABC_TM1F"/>
    <property type="match status" value="1"/>
</dbReference>
<evidence type="ECO:0000256" key="6">
    <source>
        <dbReference type="ARBA" id="ARBA00022840"/>
    </source>
</evidence>
<evidence type="ECO:0000256" key="3">
    <source>
        <dbReference type="ARBA" id="ARBA00022475"/>
    </source>
</evidence>
<keyword evidence="3" id="KW-1003">Cell membrane</keyword>
<evidence type="ECO:0000259" key="11">
    <source>
        <dbReference type="PROSITE" id="PS50893"/>
    </source>
</evidence>
<evidence type="ECO:0000256" key="5">
    <source>
        <dbReference type="ARBA" id="ARBA00022741"/>
    </source>
</evidence>
<dbReference type="GO" id="GO:0016887">
    <property type="term" value="F:ATP hydrolysis activity"/>
    <property type="evidence" value="ECO:0007669"/>
    <property type="project" value="InterPro"/>
</dbReference>
<feature type="domain" description="ABC transporter" evidence="11">
    <location>
        <begin position="398"/>
        <end position="637"/>
    </location>
</feature>
<keyword evidence="14" id="KW-1185">Reference proteome</keyword>
<evidence type="ECO:0000313" key="14">
    <source>
        <dbReference type="Proteomes" id="UP000585272"/>
    </source>
</evidence>
<dbReference type="EMBL" id="JACHNU010000009">
    <property type="protein sequence ID" value="MBB4664954.1"/>
    <property type="molecule type" value="Genomic_DNA"/>
</dbReference>
<dbReference type="GO" id="GO:0015421">
    <property type="term" value="F:ABC-type oligopeptide transporter activity"/>
    <property type="evidence" value="ECO:0007669"/>
    <property type="project" value="TreeGrafter"/>
</dbReference>
<keyword evidence="5" id="KW-0547">Nucleotide-binding</keyword>
<dbReference type="SMART" id="SM00382">
    <property type="entry name" value="AAA"/>
    <property type="match status" value="1"/>
</dbReference>
<feature type="transmembrane region" description="Helical" evidence="10">
    <location>
        <begin position="197"/>
        <end position="217"/>
    </location>
</feature>
<keyword evidence="6 13" id="KW-0067">ATP-binding</keyword>
<evidence type="ECO:0000313" key="13">
    <source>
        <dbReference type="EMBL" id="MBB4664954.1"/>
    </source>
</evidence>
<evidence type="ECO:0000256" key="8">
    <source>
        <dbReference type="ARBA" id="ARBA00023136"/>
    </source>
</evidence>
<proteinExistence type="predicted"/>
<dbReference type="Gene3D" id="1.20.1560.10">
    <property type="entry name" value="ABC transporter type 1, transmembrane domain"/>
    <property type="match status" value="1"/>
</dbReference>
<feature type="domain" description="ABC transmembrane type-1" evidence="12">
    <location>
        <begin position="82"/>
        <end position="364"/>
    </location>
</feature>
<dbReference type="InterPro" id="IPR027417">
    <property type="entry name" value="P-loop_NTPase"/>
</dbReference>
<evidence type="ECO:0000256" key="9">
    <source>
        <dbReference type="SAM" id="MobiDB-lite"/>
    </source>
</evidence>
<feature type="transmembrane region" description="Helical" evidence="10">
    <location>
        <begin position="81"/>
        <end position="100"/>
    </location>
</feature>
<dbReference type="PANTHER" id="PTHR43394:SF1">
    <property type="entry name" value="ATP-BINDING CASSETTE SUB-FAMILY B MEMBER 10, MITOCHONDRIAL"/>
    <property type="match status" value="1"/>
</dbReference>
<dbReference type="PROSITE" id="PS00211">
    <property type="entry name" value="ABC_TRANSPORTER_1"/>
    <property type="match status" value="1"/>
</dbReference>
<dbReference type="InterPro" id="IPR017871">
    <property type="entry name" value="ABC_transporter-like_CS"/>
</dbReference>
<dbReference type="InterPro" id="IPR036640">
    <property type="entry name" value="ABC1_TM_sf"/>
</dbReference>
<evidence type="ECO:0000256" key="2">
    <source>
        <dbReference type="ARBA" id="ARBA00022448"/>
    </source>
</evidence>
<dbReference type="SUPFAM" id="SSF52540">
    <property type="entry name" value="P-loop containing nucleoside triphosphate hydrolases"/>
    <property type="match status" value="1"/>
</dbReference>
<keyword evidence="8 10" id="KW-0472">Membrane</keyword>
<dbReference type="InterPro" id="IPR003593">
    <property type="entry name" value="AAA+_ATPase"/>
</dbReference>
<keyword evidence="7 10" id="KW-1133">Transmembrane helix</keyword>
<dbReference type="PANTHER" id="PTHR43394">
    <property type="entry name" value="ATP-DEPENDENT PERMEASE MDL1, MITOCHONDRIAL"/>
    <property type="match status" value="1"/>
</dbReference>
<reference evidence="13 14" key="1">
    <citation type="submission" date="2020-08" db="EMBL/GenBank/DDBJ databases">
        <title>Genomic Encyclopedia of Archaeal and Bacterial Type Strains, Phase II (KMG-II): from individual species to whole genera.</title>
        <authorList>
            <person name="Goeker M."/>
        </authorList>
    </citation>
    <scope>NUCLEOTIDE SEQUENCE [LARGE SCALE GENOMIC DNA]</scope>
    <source>
        <strain evidence="13 14">DSM 23288</strain>
    </source>
</reference>
<dbReference type="Pfam" id="PF00005">
    <property type="entry name" value="ABC_tran"/>
    <property type="match status" value="1"/>
</dbReference>
<dbReference type="Proteomes" id="UP000585272">
    <property type="component" value="Unassembled WGS sequence"/>
</dbReference>
<feature type="transmembrane region" description="Helical" evidence="10">
    <location>
        <begin position="223"/>
        <end position="243"/>
    </location>
</feature>
<dbReference type="CDD" id="cd18546">
    <property type="entry name" value="ABC_6TM_Rv0194_D2_like"/>
    <property type="match status" value="1"/>
</dbReference>
<dbReference type="FunFam" id="3.40.50.300:FF:000299">
    <property type="entry name" value="ABC transporter ATP-binding protein/permease"/>
    <property type="match status" value="1"/>
</dbReference>
<evidence type="ECO:0000259" key="12">
    <source>
        <dbReference type="PROSITE" id="PS50929"/>
    </source>
</evidence>
<protein>
    <submittedName>
        <fullName evidence="13">ATP-binding cassette subfamily B protein</fullName>
    </submittedName>
</protein>
<feature type="transmembrane region" description="Helical" evidence="10">
    <location>
        <begin position="299"/>
        <end position="326"/>
    </location>
</feature>
<evidence type="ECO:0000256" key="7">
    <source>
        <dbReference type="ARBA" id="ARBA00022989"/>
    </source>
</evidence>
<dbReference type="GO" id="GO:0005886">
    <property type="term" value="C:plasma membrane"/>
    <property type="evidence" value="ECO:0007669"/>
    <property type="project" value="UniProtKB-SubCell"/>
</dbReference>
<evidence type="ECO:0000256" key="4">
    <source>
        <dbReference type="ARBA" id="ARBA00022692"/>
    </source>
</evidence>